<dbReference type="AlphaFoldDB" id="A0A150G6J3"/>
<evidence type="ECO:0000256" key="1">
    <source>
        <dbReference type="SAM" id="MobiDB-lite"/>
    </source>
</evidence>
<accession>A0A150G6J3</accession>
<sequence length="138" mass="14391">MNNCVELLYIAAEEDLELLMQHLPPELASSLRTAAAVGGGSEGGGGGGGGSDRAAAGSASAGRPPSARTGPPDAAAGAAGRDQPSIRLLEGNWREWWDPSEGPRQLQSAWYQLPETDEELWDKTLTPQLRRQARGGGG</sequence>
<comment type="caution">
    <text evidence="2">The sequence shown here is derived from an EMBL/GenBank/DDBJ whole genome shotgun (WGS) entry which is preliminary data.</text>
</comment>
<reference evidence="3" key="1">
    <citation type="journal article" date="2016" name="Nat. Commun.">
        <title>The Gonium pectorale genome demonstrates co-option of cell cycle regulation during the evolution of multicellularity.</title>
        <authorList>
            <person name="Hanschen E.R."/>
            <person name="Marriage T.N."/>
            <person name="Ferris P.J."/>
            <person name="Hamaji T."/>
            <person name="Toyoda A."/>
            <person name="Fujiyama A."/>
            <person name="Neme R."/>
            <person name="Noguchi H."/>
            <person name="Minakuchi Y."/>
            <person name="Suzuki M."/>
            <person name="Kawai-Toyooka H."/>
            <person name="Smith D.R."/>
            <person name="Sparks H."/>
            <person name="Anderson J."/>
            <person name="Bakaric R."/>
            <person name="Luria V."/>
            <person name="Karger A."/>
            <person name="Kirschner M.W."/>
            <person name="Durand P.M."/>
            <person name="Michod R.E."/>
            <person name="Nozaki H."/>
            <person name="Olson B.J."/>
        </authorList>
    </citation>
    <scope>NUCLEOTIDE SEQUENCE [LARGE SCALE GENOMIC DNA]</scope>
    <source>
        <strain evidence="3">NIES-2863</strain>
    </source>
</reference>
<dbReference type="EMBL" id="LSYV01000061">
    <property type="protein sequence ID" value="KXZ44970.1"/>
    <property type="molecule type" value="Genomic_DNA"/>
</dbReference>
<feature type="compositionally biased region" description="Gly residues" evidence="1">
    <location>
        <begin position="37"/>
        <end position="51"/>
    </location>
</feature>
<organism evidence="2 3">
    <name type="scientific">Gonium pectorale</name>
    <name type="common">Green alga</name>
    <dbReference type="NCBI Taxonomy" id="33097"/>
    <lineage>
        <taxon>Eukaryota</taxon>
        <taxon>Viridiplantae</taxon>
        <taxon>Chlorophyta</taxon>
        <taxon>core chlorophytes</taxon>
        <taxon>Chlorophyceae</taxon>
        <taxon>CS clade</taxon>
        <taxon>Chlamydomonadales</taxon>
        <taxon>Volvocaceae</taxon>
        <taxon>Gonium</taxon>
    </lineage>
</organism>
<evidence type="ECO:0000313" key="3">
    <source>
        <dbReference type="Proteomes" id="UP000075714"/>
    </source>
</evidence>
<feature type="compositionally biased region" description="Low complexity" evidence="1">
    <location>
        <begin position="52"/>
        <end position="82"/>
    </location>
</feature>
<proteinExistence type="predicted"/>
<gene>
    <name evidence="2" type="ORF">GPECTOR_60g748</name>
</gene>
<protein>
    <submittedName>
        <fullName evidence="2">Uncharacterized protein</fullName>
    </submittedName>
</protein>
<evidence type="ECO:0000313" key="2">
    <source>
        <dbReference type="EMBL" id="KXZ44970.1"/>
    </source>
</evidence>
<dbReference type="Proteomes" id="UP000075714">
    <property type="component" value="Unassembled WGS sequence"/>
</dbReference>
<keyword evidence="3" id="KW-1185">Reference proteome</keyword>
<feature type="region of interest" description="Disordered" evidence="1">
    <location>
        <begin position="32"/>
        <end position="85"/>
    </location>
</feature>
<name>A0A150G6J3_GONPE</name>